<feature type="transmembrane region" description="Helical" evidence="6">
    <location>
        <begin position="309"/>
        <end position="332"/>
    </location>
</feature>
<feature type="domain" description="ABC3 transporter permease C-terminal" evidence="7">
    <location>
        <begin position="227"/>
        <end position="335"/>
    </location>
</feature>
<keyword evidence="2" id="KW-1003">Cell membrane</keyword>
<evidence type="ECO:0000313" key="8">
    <source>
        <dbReference type="EMBL" id="OOR03086.1"/>
    </source>
</evidence>
<comment type="subcellular location">
    <subcellularLocation>
        <location evidence="1">Cell membrane</location>
        <topology evidence="1">Multi-pass membrane protein</topology>
    </subcellularLocation>
</comment>
<evidence type="ECO:0000256" key="4">
    <source>
        <dbReference type="ARBA" id="ARBA00022989"/>
    </source>
</evidence>
<evidence type="ECO:0000313" key="9">
    <source>
        <dbReference type="Proteomes" id="UP000190696"/>
    </source>
</evidence>
<feature type="transmembrane region" description="Helical" evidence="6">
    <location>
        <begin position="228"/>
        <end position="249"/>
    </location>
</feature>
<feature type="transmembrane region" description="Helical" evidence="6">
    <location>
        <begin position="12"/>
        <end position="33"/>
    </location>
</feature>
<dbReference type="Proteomes" id="UP000190696">
    <property type="component" value="Unassembled WGS sequence"/>
</dbReference>
<feature type="transmembrane region" description="Helical" evidence="6">
    <location>
        <begin position="273"/>
        <end position="294"/>
    </location>
</feature>
<dbReference type="Pfam" id="PF02687">
    <property type="entry name" value="FtsX"/>
    <property type="match status" value="1"/>
</dbReference>
<keyword evidence="3 6" id="KW-0812">Transmembrane</keyword>
<evidence type="ECO:0000256" key="6">
    <source>
        <dbReference type="SAM" id="Phobius"/>
    </source>
</evidence>
<organism evidence="8 9">
    <name type="scientific">Bacillus mycoides</name>
    <dbReference type="NCBI Taxonomy" id="1405"/>
    <lineage>
        <taxon>Bacteria</taxon>
        <taxon>Bacillati</taxon>
        <taxon>Bacillota</taxon>
        <taxon>Bacilli</taxon>
        <taxon>Bacillales</taxon>
        <taxon>Bacillaceae</taxon>
        <taxon>Bacillus</taxon>
        <taxon>Bacillus cereus group</taxon>
    </lineage>
</organism>
<keyword evidence="4 6" id="KW-1133">Transmembrane helix</keyword>
<comment type="caution">
    <text evidence="8">The sequence shown here is derived from an EMBL/GenBank/DDBJ whole genome shotgun (WGS) entry which is preliminary data.</text>
</comment>
<evidence type="ECO:0000256" key="2">
    <source>
        <dbReference type="ARBA" id="ARBA00022475"/>
    </source>
</evidence>
<gene>
    <name evidence="8" type="ORF">BW900_28930</name>
</gene>
<accession>A0A1S9SZA1</accession>
<proteinExistence type="predicted"/>
<protein>
    <recommendedName>
        <fullName evidence="7">ABC3 transporter permease C-terminal domain-containing protein</fullName>
    </recommendedName>
</protein>
<dbReference type="GO" id="GO:0005886">
    <property type="term" value="C:plasma membrane"/>
    <property type="evidence" value="ECO:0007669"/>
    <property type="project" value="UniProtKB-SubCell"/>
</dbReference>
<evidence type="ECO:0000256" key="5">
    <source>
        <dbReference type="ARBA" id="ARBA00023136"/>
    </source>
</evidence>
<dbReference type="EMBL" id="MUAI01000061">
    <property type="protein sequence ID" value="OOR03086.1"/>
    <property type="molecule type" value="Genomic_DNA"/>
</dbReference>
<keyword evidence="5 6" id="KW-0472">Membrane</keyword>
<dbReference type="InterPro" id="IPR003838">
    <property type="entry name" value="ABC3_permease_C"/>
</dbReference>
<sequence>MNIRKKINTDDLLLGIVVALTILMLLIVSSYFLKKNEMDKLTNGLYSSTNFRFSMKESEGNNSLHKFIKQTKQSNYILFKENIEKPNIRGVYSSQTLNTIPMKSGRFFQKEDFFHNKKLAVVGKEFKDIENISGKKFVNYKGHKFEVIGTIGGEVKSEVDNIIYLNLDALWDLNINSTGIYVIDGNDDGEKLFSTLESILGKDSVFPIEDKGKGSKRLFENNFIDNSMIFLLFIIALMMNILSTSYWIYKKRILISIQHFIGHKSFYIYRSLYYKYIFISICSYSIGFVLFLIFNIKLYNDHIYTYNKLFFIGILFMLIFTIGICIVSSCIYTKKNCIKVLKSN</sequence>
<reference evidence="8 9" key="1">
    <citation type="submission" date="2017-01" db="EMBL/GenBank/DDBJ databases">
        <title>Bacillus cereus isolates.</title>
        <authorList>
            <person name="Beno S.M."/>
        </authorList>
    </citation>
    <scope>NUCLEOTIDE SEQUENCE [LARGE SCALE GENOMIC DNA]</scope>
    <source>
        <strain evidence="8 9">FSL W7-1108</strain>
    </source>
</reference>
<evidence type="ECO:0000259" key="7">
    <source>
        <dbReference type="Pfam" id="PF02687"/>
    </source>
</evidence>
<dbReference type="AlphaFoldDB" id="A0A1S9SZA1"/>
<evidence type="ECO:0000256" key="3">
    <source>
        <dbReference type="ARBA" id="ARBA00022692"/>
    </source>
</evidence>
<evidence type="ECO:0000256" key="1">
    <source>
        <dbReference type="ARBA" id="ARBA00004651"/>
    </source>
</evidence>
<name>A0A1S9SZA1_BACMY</name>
<dbReference type="RefSeq" id="WP_078177292.1">
    <property type="nucleotide sequence ID" value="NZ_CP128144.1"/>
</dbReference>